<proteinExistence type="predicted"/>
<keyword evidence="1" id="KW-0812">Transmembrane</keyword>
<evidence type="ECO:0000256" key="1">
    <source>
        <dbReference type="SAM" id="Phobius"/>
    </source>
</evidence>
<dbReference type="STRING" id="747682.MALL_0829"/>
<dbReference type="RefSeq" id="WP_005683534.1">
    <property type="nucleotide sequence ID" value="NZ_ADNC01000016.1"/>
</dbReference>
<feature type="transmembrane region" description="Helical" evidence="1">
    <location>
        <begin position="6"/>
        <end position="26"/>
    </location>
</feature>
<sequence length="177" mass="20919">MDGMVMWIIFGVIIAALVIFFAYAAIKDSIKNKKIKKEKAEFELEAKNFYKKAIIKTNVIIEKNQKLLSEFQVSIGKYKMSELTDTTRDILSEQIKEKDFKMFLIKNPEYATFVQNYVNLMDTKSNNWLKNNKNELSYFEQLKTDLDQEFFNQAQNELSFEIEEKYEKQLLKNSKSS</sequence>
<dbReference type="AlphaFoldDB" id="D4XVX6"/>
<name>D4XVX6_9BACT</name>
<keyword evidence="1" id="KW-0472">Membrane</keyword>
<gene>
    <name evidence="2" type="ORF">MALL_0829</name>
</gene>
<dbReference type="Proteomes" id="UP000004757">
    <property type="component" value="Unassembled WGS sequence"/>
</dbReference>
<keyword evidence="3" id="KW-1185">Reference proteome</keyword>
<protein>
    <submittedName>
        <fullName evidence="2">Uncharacterized protein</fullName>
    </submittedName>
</protein>
<evidence type="ECO:0000313" key="2">
    <source>
        <dbReference type="EMBL" id="EFF41509.1"/>
    </source>
</evidence>
<accession>D4XVX6</accession>
<dbReference type="NCBIfam" id="NF045939">
    <property type="entry name" value="MHJ_0274_fam"/>
    <property type="match status" value="1"/>
</dbReference>
<reference evidence="2 3" key="1">
    <citation type="submission" date="2010-03" db="EMBL/GenBank/DDBJ databases">
        <authorList>
            <person name="Glass J.I."/>
            <person name="Benders G.A."/>
            <person name="Durkin A.S."/>
            <person name="Farmerie W.G."/>
            <person name="Hlavinka K."/>
            <person name="Hostetler J."/>
            <person name="Jackson J."/>
            <person name="May M.A."/>
            <person name="Miller R.H."/>
            <person name="Paralanov V."/>
            <person name="Radune D."/>
            <person name="Szczypinski B."/>
            <person name="Brown D.R."/>
        </authorList>
    </citation>
    <scope>NUCLEOTIDE SEQUENCE [LARGE SCALE GENOMIC DNA]</scope>
    <source>
        <strain evidence="2 3">A21JP2</strain>
    </source>
</reference>
<comment type="caution">
    <text evidence="2">The sequence shown here is derived from an EMBL/GenBank/DDBJ whole genome shotgun (WGS) entry which is preliminary data.</text>
</comment>
<dbReference type="EMBL" id="ADNC01000016">
    <property type="protein sequence ID" value="EFF41509.1"/>
    <property type="molecule type" value="Genomic_DNA"/>
</dbReference>
<dbReference type="eggNOG" id="ENOG5032EWJ">
    <property type="taxonomic scope" value="Bacteria"/>
</dbReference>
<keyword evidence="1" id="KW-1133">Transmembrane helix</keyword>
<organism evidence="2 3">
    <name type="scientific">Mycoplasmopsis alligatoris A21JP2</name>
    <dbReference type="NCBI Taxonomy" id="747682"/>
    <lineage>
        <taxon>Bacteria</taxon>
        <taxon>Bacillati</taxon>
        <taxon>Mycoplasmatota</taxon>
        <taxon>Mycoplasmoidales</taxon>
        <taxon>Metamycoplasmataceae</taxon>
        <taxon>Mycoplasmopsis</taxon>
    </lineage>
</organism>
<dbReference type="OrthoDB" id="401106at2"/>
<evidence type="ECO:0000313" key="3">
    <source>
        <dbReference type="Proteomes" id="UP000004757"/>
    </source>
</evidence>